<evidence type="ECO:0000313" key="10">
    <source>
        <dbReference type="Proteomes" id="UP000014136"/>
    </source>
</evidence>
<evidence type="ECO:0000256" key="2">
    <source>
        <dbReference type="ARBA" id="ARBA00022729"/>
    </source>
</evidence>
<evidence type="ECO:0000256" key="1">
    <source>
        <dbReference type="ARBA" id="ARBA00004635"/>
    </source>
</evidence>
<dbReference type="STRING" id="41997.RV16_GL001150"/>
<comment type="caution">
    <text evidence="9">The sequence shown here is derived from an EMBL/GenBank/DDBJ whole genome shotgun (WGS) entry which is preliminary data.</text>
</comment>
<feature type="lipid moiety-binding region" description="S-diacylglycerol cysteine" evidence="7">
    <location>
        <position position="23"/>
    </location>
</feature>
<feature type="signal peptide" evidence="8">
    <location>
        <begin position="1"/>
        <end position="28"/>
    </location>
</feature>
<dbReference type="PATRIC" id="fig|1139996.3.peg.1830"/>
<dbReference type="PROSITE" id="PS51257">
    <property type="entry name" value="PROKAR_LIPOPROTEIN"/>
    <property type="match status" value="1"/>
</dbReference>
<feature type="chain" id="PRO_5004488461" description="Lipoprotein" evidence="8">
    <location>
        <begin position="29"/>
        <end position="273"/>
    </location>
</feature>
<organism evidence="9 10">
    <name type="scientific">Enterococcus saccharolyticus subsp. saccharolyticus ATCC 43076</name>
    <dbReference type="NCBI Taxonomy" id="1139996"/>
    <lineage>
        <taxon>Bacteria</taxon>
        <taxon>Bacillati</taxon>
        <taxon>Bacillota</taxon>
        <taxon>Bacilli</taxon>
        <taxon>Lactobacillales</taxon>
        <taxon>Enterococcaceae</taxon>
        <taxon>Enterococcus</taxon>
    </lineage>
</organism>
<dbReference type="OrthoDB" id="9812878at2"/>
<dbReference type="Proteomes" id="UP000014136">
    <property type="component" value="Unassembled WGS sequence"/>
</dbReference>
<keyword evidence="10" id="KW-1185">Reference proteome</keyword>
<dbReference type="InterPro" id="IPR004872">
    <property type="entry name" value="Lipoprotein_NlpA"/>
</dbReference>
<dbReference type="AlphaFoldDB" id="S0N7I9"/>
<sequence length="273" mass="29879">MKKIKRLSSIVILAAAVVGLAACGNDSAEETESTLVKIGVVGDSNEVWAPVIEHLKEENIEIELVKFTDYTQPNEALENGDIQLNAFQGYILMDDFNASNDGHLVAIGETVLNPIGLYSDKYSSVEEIADGVEVAIANDPVNAARGLLLLQSAGLIKLEYEEGTNPAAEDIVENPKNLKILEMEAAQTARSLTDVGASVINVFMALDAGFIPKDDAIFIEPVNEESKPYYNIIVAREDDKDNEVYKKIVDAYRTDESKKLIDELYKGSVLPLW</sequence>
<dbReference type="Pfam" id="PF03180">
    <property type="entry name" value="Lipoprotein_9"/>
    <property type="match status" value="1"/>
</dbReference>
<keyword evidence="5 6" id="KW-0449">Lipoprotein</keyword>
<protein>
    <recommendedName>
        <fullName evidence="6">Lipoprotein</fullName>
    </recommendedName>
</protein>
<evidence type="ECO:0000256" key="5">
    <source>
        <dbReference type="ARBA" id="ARBA00023288"/>
    </source>
</evidence>
<dbReference type="GO" id="GO:0016020">
    <property type="term" value="C:membrane"/>
    <property type="evidence" value="ECO:0007669"/>
    <property type="project" value="UniProtKB-SubCell"/>
</dbReference>
<dbReference type="SUPFAM" id="SSF53850">
    <property type="entry name" value="Periplasmic binding protein-like II"/>
    <property type="match status" value="1"/>
</dbReference>
<dbReference type="HOGENOM" id="CLU_067080_1_0_9"/>
<keyword evidence="3" id="KW-0472">Membrane</keyword>
<dbReference type="RefSeq" id="WP_016175628.1">
    <property type="nucleotide sequence ID" value="NZ_KE136389.1"/>
</dbReference>
<reference evidence="9 10" key="1">
    <citation type="submission" date="2013-03" db="EMBL/GenBank/DDBJ databases">
        <title>The Genome Sequence of Enterococcus saccharolyticus ATCC_43076 (Illumina only assembly).</title>
        <authorList>
            <consortium name="The Broad Institute Genomics Platform"/>
            <consortium name="The Broad Institute Genome Sequencing Center for Infectious Disease"/>
            <person name="Earl A."/>
            <person name="Russ C."/>
            <person name="Gilmore M."/>
            <person name="Surin D."/>
            <person name="Walker B."/>
            <person name="Young S."/>
            <person name="Zeng Q."/>
            <person name="Gargeya S."/>
            <person name="Fitzgerald M."/>
            <person name="Haas B."/>
            <person name="Abouelleil A."/>
            <person name="Allen A.W."/>
            <person name="Alvarado L."/>
            <person name="Arachchi H.M."/>
            <person name="Berlin A.M."/>
            <person name="Chapman S.B."/>
            <person name="Gainer-Dewar J."/>
            <person name="Goldberg J."/>
            <person name="Griggs A."/>
            <person name="Gujja S."/>
            <person name="Hansen M."/>
            <person name="Howarth C."/>
            <person name="Imamovic A."/>
            <person name="Ireland A."/>
            <person name="Larimer J."/>
            <person name="McCowan C."/>
            <person name="Murphy C."/>
            <person name="Pearson M."/>
            <person name="Poon T.W."/>
            <person name="Priest M."/>
            <person name="Roberts A."/>
            <person name="Saif S."/>
            <person name="Shea T."/>
            <person name="Sisk P."/>
            <person name="Sykes S."/>
            <person name="Wortman J."/>
            <person name="Nusbaum C."/>
            <person name="Birren B."/>
        </authorList>
    </citation>
    <scope>NUCLEOTIDE SEQUENCE [LARGE SCALE GENOMIC DNA]</scope>
    <source>
        <strain evidence="9 10">ATCC 43076</strain>
    </source>
</reference>
<dbReference type="PANTHER" id="PTHR30429:SF3">
    <property type="entry name" value="LIPOPROTEIN"/>
    <property type="match status" value="1"/>
</dbReference>
<evidence type="ECO:0000256" key="4">
    <source>
        <dbReference type="ARBA" id="ARBA00023139"/>
    </source>
</evidence>
<evidence type="ECO:0000256" key="8">
    <source>
        <dbReference type="SAM" id="SignalP"/>
    </source>
</evidence>
<gene>
    <name evidence="9" type="ORF">OMQ_01858</name>
</gene>
<dbReference type="PANTHER" id="PTHR30429">
    <property type="entry name" value="D-METHIONINE-BINDING LIPOPROTEIN METQ"/>
    <property type="match status" value="1"/>
</dbReference>
<accession>S0N7I9</accession>
<evidence type="ECO:0000313" key="9">
    <source>
        <dbReference type="EMBL" id="EOT27944.1"/>
    </source>
</evidence>
<keyword evidence="4" id="KW-0564">Palmitate</keyword>
<evidence type="ECO:0000256" key="7">
    <source>
        <dbReference type="PIRSR" id="PIRSR002854-1"/>
    </source>
</evidence>
<keyword evidence="2 8" id="KW-0732">Signal</keyword>
<comment type="subcellular location">
    <subcellularLocation>
        <location evidence="1">Membrane</location>
        <topology evidence="1">Lipid-anchor</topology>
    </subcellularLocation>
</comment>
<dbReference type="EMBL" id="AHYT01000009">
    <property type="protein sequence ID" value="EOT27944.1"/>
    <property type="molecule type" value="Genomic_DNA"/>
</dbReference>
<evidence type="ECO:0000256" key="6">
    <source>
        <dbReference type="PIRNR" id="PIRNR002854"/>
    </source>
</evidence>
<evidence type="ECO:0000256" key="3">
    <source>
        <dbReference type="ARBA" id="ARBA00023136"/>
    </source>
</evidence>
<name>S0N7I9_9ENTE</name>
<proteinExistence type="inferred from homology"/>
<dbReference type="eggNOG" id="COG1464">
    <property type="taxonomic scope" value="Bacteria"/>
</dbReference>
<comment type="similarity">
    <text evidence="6">Belongs to the nlpA lipoprotein family.</text>
</comment>
<dbReference type="PIRSF" id="PIRSF002854">
    <property type="entry name" value="MetQ"/>
    <property type="match status" value="1"/>
</dbReference>
<dbReference type="Gene3D" id="3.40.190.10">
    <property type="entry name" value="Periplasmic binding protein-like II"/>
    <property type="match status" value="2"/>
</dbReference>